<keyword evidence="1" id="KW-0812">Transmembrane</keyword>
<feature type="transmembrane region" description="Helical" evidence="1">
    <location>
        <begin position="103"/>
        <end position="123"/>
    </location>
</feature>
<proteinExistence type="predicted"/>
<evidence type="ECO:0000259" key="2">
    <source>
        <dbReference type="Pfam" id="PF00149"/>
    </source>
</evidence>
<keyword evidence="1" id="KW-0472">Membrane</keyword>
<dbReference type="InterPro" id="IPR051158">
    <property type="entry name" value="Metallophosphoesterase_sf"/>
</dbReference>
<dbReference type="Pfam" id="PF00149">
    <property type="entry name" value="Metallophos"/>
    <property type="match status" value="1"/>
</dbReference>
<dbReference type="STRING" id="1121393.SAMN02745216_02036"/>
<dbReference type="Proteomes" id="UP000183994">
    <property type="component" value="Unassembled WGS sequence"/>
</dbReference>
<feature type="transmembrane region" description="Helical" evidence="1">
    <location>
        <begin position="73"/>
        <end position="96"/>
    </location>
</feature>
<evidence type="ECO:0000313" key="4">
    <source>
        <dbReference type="Proteomes" id="UP000183994"/>
    </source>
</evidence>
<accession>A0A1M6L5G5</accession>
<gene>
    <name evidence="3" type="ORF">SAMN02745216_02036</name>
</gene>
<dbReference type="PANTHER" id="PTHR31302">
    <property type="entry name" value="TRANSMEMBRANE PROTEIN WITH METALLOPHOSPHOESTERASE DOMAIN-RELATED"/>
    <property type="match status" value="1"/>
</dbReference>
<reference evidence="4" key="1">
    <citation type="submission" date="2016-11" db="EMBL/GenBank/DDBJ databases">
        <authorList>
            <person name="Varghese N."/>
            <person name="Submissions S."/>
        </authorList>
    </citation>
    <scope>NUCLEOTIDE SEQUENCE [LARGE SCALE GENOMIC DNA]</scope>
    <source>
        <strain evidence="4">DSM 16219</strain>
    </source>
</reference>
<keyword evidence="1" id="KW-1133">Transmembrane helix</keyword>
<dbReference type="CDD" id="cd07385">
    <property type="entry name" value="MPP_YkuE_C"/>
    <property type="match status" value="1"/>
</dbReference>
<dbReference type="PANTHER" id="PTHR31302:SF0">
    <property type="entry name" value="TRANSMEMBRANE PROTEIN WITH METALLOPHOSPHOESTERASE DOMAIN"/>
    <property type="match status" value="1"/>
</dbReference>
<feature type="domain" description="Calcineurin-like phosphoesterase" evidence="2">
    <location>
        <begin position="147"/>
        <end position="309"/>
    </location>
</feature>
<dbReference type="InterPro" id="IPR004843">
    <property type="entry name" value="Calcineurin-like_PHP"/>
</dbReference>
<dbReference type="EMBL" id="FQZU01000010">
    <property type="protein sequence ID" value="SHJ66438.1"/>
    <property type="molecule type" value="Genomic_DNA"/>
</dbReference>
<sequence length="369" mass="40568">MFFVKLLTIWTAFHFYVFWRISSIPFVSKRIPRQYVYCLMFAAWGAFLGGHALDRMGAGAWAYPLEFFGAEWMGVMLLLWLCFGIVDVLTGFGLWLKRFVPGLRTAALICACILSAAAMFQGMRPPVISEHEVVMPGLPAEADGLTAAVITDTHLGALVGKKWMEKRVEQIHALEPDIIFAVGDIIEGHGDHEWGVIPALQMLKAPLGVWGVTGNHESHGNAGTGANFLMAAGMNVLMDHWREVRPGLVLAGVDDFPGYVKRTRFPNVQKALEGIPENAAVIFLSHRPDGAQTAAKAGADLMLSGHTHGGQIWPFGFLVKREYPLFTGRYQVGGMAVIVSRGTGTWGPRMRLWRPGEILKVVLRSDQAA</sequence>
<feature type="transmembrane region" description="Helical" evidence="1">
    <location>
        <begin position="35"/>
        <end position="53"/>
    </location>
</feature>
<dbReference type="RefSeq" id="WP_073475451.1">
    <property type="nucleotide sequence ID" value="NZ_FQZU01000010.1"/>
</dbReference>
<evidence type="ECO:0000313" key="3">
    <source>
        <dbReference type="EMBL" id="SHJ66438.1"/>
    </source>
</evidence>
<dbReference type="SUPFAM" id="SSF56300">
    <property type="entry name" value="Metallo-dependent phosphatases"/>
    <property type="match status" value="1"/>
</dbReference>
<name>A0A1M6L5G5_9BACT</name>
<protein>
    <recommendedName>
        <fullName evidence="2">Calcineurin-like phosphoesterase domain-containing protein</fullName>
    </recommendedName>
</protein>
<dbReference type="InterPro" id="IPR029052">
    <property type="entry name" value="Metallo-depent_PP-like"/>
</dbReference>
<dbReference type="AlphaFoldDB" id="A0A1M6L5G5"/>
<dbReference type="GO" id="GO:0016787">
    <property type="term" value="F:hydrolase activity"/>
    <property type="evidence" value="ECO:0007669"/>
    <property type="project" value="InterPro"/>
</dbReference>
<dbReference type="Gene3D" id="3.60.21.10">
    <property type="match status" value="1"/>
</dbReference>
<evidence type="ECO:0000256" key="1">
    <source>
        <dbReference type="SAM" id="Phobius"/>
    </source>
</evidence>
<keyword evidence="4" id="KW-1185">Reference proteome</keyword>
<feature type="transmembrane region" description="Helical" evidence="1">
    <location>
        <begin position="6"/>
        <end position="28"/>
    </location>
</feature>
<organism evidence="3 4">
    <name type="scientific">Desulfatibacillum alkenivorans DSM 16219</name>
    <dbReference type="NCBI Taxonomy" id="1121393"/>
    <lineage>
        <taxon>Bacteria</taxon>
        <taxon>Pseudomonadati</taxon>
        <taxon>Thermodesulfobacteriota</taxon>
        <taxon>Desulfobacteria</taxon>
        <taxon>Desulfobacterales</taxon>
        <taxon>Desulfatibacillaceae</taxon>
        <taxon>Desulfatibacillum</taxon>
    </lineage>
</organism>